<evidence type="ECO:0000256" key="4">
    <source>
        <dbReference type="ARBA" id="ARBA00022692"/>
    </source>
</evidence>
<evidence type="ECO:0000256" key="6">
    <source>
        <dbReference type="ARBA" id="ARBA00023136"/>
    </source>
</evidence>
<protein>
    <recommendedName>
        <fullName evidence="7">Phosphatidylglycerol--prolipoprotein diacylglyceryl transferase</fullName>
        <ecNumber evidence="7">2.5.1.145</ecNumber>
    </recommendedName>
</protein>
<organism evidence="8 9">
    <name type="scientific">Stieleria bergensis</name>
    <dbReference type="NCBI Taxonomy" id="2528025"/>
    <lineage>
        <taxon>Bacteria</taxon>
        <taxon>Pseudomonadati</taxon>
        <taxon>Planctomycetota</taxon>
        <taxon>Planctomycetia</taxon>
        <taxon>Pirellulales</taxon>
        <taxon>Pirellulaceae</taxon>
        <taxon>Stieleria</taxon>
    </lineage>
</organism>
<comment type="similarity">
    <text evidence="1 7">Belongs to the Lgt family.</text>
</comment>
<dbReference type="RefSeq" id="WP_145275769.1">
    <property type="nucleotide sequence ID" value="NZ_CP036272.1"/>
</dbReference>
<feature type="transmembrane region" description="Helical" evidence="7">
    <location>
        <begin position="12"/>
        <end position="33"/>
    </location>
</feature>
<dbReference type="PANTHER" id="PTHR30589:SF0">
    <property type="entry name" value="PHOSPHATIDYLGLYCEROL--PROLIPOPROTEIN DIACYLGLYCERYL TRANSFERASE"/>
    <property type="match status" value="1"/>
</dbReference>
<dbReference type="GO" id="GO:0005886">
    <property type="term" value="C:plasma membrane"/>
    <property type="evidence" value="ECO:0007669"/>
    <property type="project" value="UniProtKB-SubCell"/>
</dbReference>
<proteinExistence type="inferred from homology"/>
<keyword evidence="4 7" id="KW-0812">Transmembrane</keyword>
<keyword evidence="6 7" id="KW-0472">Membrane</keyword>
<gene>
    <name evidence="7 8" type="primary">lgt</name>
    <name evidence="8" type="ORF">SV7mr_41350</name>
</gene>
<evidence type="ECO:0000256" key="2">
    <source>
        <dbReference type="ARBA" id="ARBA00022475"/>
    </source>
</evidence>
<comment type="subcellular location">
    <subcellularLocation>
        <location evidence="7">Cell membrane</location>
        <topology evidence="7">Multi-pass membrane protein</topology>
    </subcellularLocation>
</comment>
<feature type="transmembrane region" description="Helical" evidence="7">
    <location>
        <begin position="351"/>
        <end position="371"/>
    </location>
</feature>
<dbReference type="OrthoDB" id="871140at2"/>
<dbReference type="Proteomes" id="UP000315003">
    <property type="component" value="Chromosome"/>
</dbReference>
<comment type="function">
    <text evidence="7">Catalyzes the transfer of the diacylglyceryl group from phosphatidylglycerol to the sulfhydryl group of the N-terminal cysteine of a prolipoprotein, the first step in the formation of mature lipoproteins.</text>
</comment>
<dbReference type="GO" id="GO:0042158">
    <property type="term" value="P:lipoprotein biosynthetic process"/>
    <property type="evidence" value="ECO:0007669"/>
    <property type="project" value="UniProtKB-UniRule"/>
</dbReference>
<dbReference type="EMBL" id="CP036272">
    <property type="protein sequence ID" value="QDT61598.1"/>
    <property type="molecule type" value="Genomic_DNA"/>
</dbReference>
<keyword evidence="3 7" id="KW-0808">Transferase</keyword>
<feature type="transmembrane region" description="Helical" evidence="7">
    <location>
        <begin position="140"/>
        <end position="161"/>
    </location>
</feature>
<keyword evidence="2 7" id="KW-1003">Cell membrane</keyword>
<evidence type="ECO:0000256" key="3">
    <source>
        <dbReference type="ARBA" id="ARBA00022679"/>
    </source>
</evidence>
<evidence type="ECO:0000313" key="8">
    <source>
        <dbReference type="EMBL" id="QDT61598.1"/>
    </source>
</evidence>
<keyword evidence="9" id="KW-1185">Reference proteome</keyword>
<keyword evidence="5 7" id="KW-1133">Transmembrane helix</keyword>
<feature type="transmembrane region" description="Helical" evidence="7">
    <location>
        <begin position="181"/>
        <end position="203"/>
    </location>
</feature>
<feature type="binding site" evidence="7">
    <location>
        <position position="230"/>
    </location>
    <ligand>
        <name>a 1,2-diacyl-sn-glycero-3-phospho-(1'-sn-glycerol)</name>
        <dbReference type="ChEBI" id="CHEBI:64716"/>
    </ligand>
</feature>
<sequence>MHRTLFLIPHEIGPLPLFGIGWLLILLGAGFFIRMVVAHRQWVAFQNTIPTSESAGDQANTSLPRPPSPAEVLKTEGWFWLLAGIVVAVFLPNAELQNVDGQPVGLAVRSYGAFVVMGLFSAIGLAMYRAKRRGLPPETITSLIPWVFVPGIVGARMFYVIQYRQDYIQDNFIDTLKRMASFTEGGLVVYGSMIGGFLGYLIFSRIHRLSMLRMGDVLIPCLFLGVFLGRIGCLMNGCCYGGACEPSALSVQFPPNSPVYKEQLASGSLLGMQIEPETNRIDEVQPSSVADTLGITAGQTFERGNFDPRTRETADRAIPEEDVPLGWGMQISGRYFYLSPDDLPAKANPVVAAQVISSLTALVLCISLCVLDRFIAKDGVLLFSGFAGYAVIRFILEIVRVDEGGQLGTSFSISQWVSMVVFALCLTALAIVLRKKPNSDSLVTP</sequence>
<dbReference type="PANTHER" id="PTHR30589">
    <property type="entry name" value="PROLIPOPROTEIN DIACYLGLYCERYL TRANSFERASE"/>
    <property type="match status" value="1"/>
</dbReference>
<feature type="transmembrane region" description="Helical" evidence="7">
    <location>
        <begin position="215"/>
        <end position="237"/>
    </location>
</feature>
<name>A0A517SZM4_9BACT</name>
<comment type="catalytic activity">
    <reaction evidence="7">
        <text>L-cysteinyl-[prolipoprotein] + a 1,2-diacyl-sn-glycero-3-phospho-(1'-sn-glycerol) = an S-1,2-diacyl-sn-glyceryl-L-cysteinyl-[prolipoprotein] + sn-glycerol 1-phosphate + H(+)</text>
        <dbReference type="Rhea" id="RHEA:56712"/>
        <dbReference type="Rhea" id="RHEA-COMP:14679"/>
        <dbReference type="Rhea" id="RHEA-COMP:14680"/>
        <dbReference type="ChEBI" id="CHEBI:15378"/>
        <dbReference type="ChEBI" id="CHEBI:29950"/>
        <dbReference type="ChEBI" id="CHEBI:57685"/>
        <dbReference type="ChEBI" id="CHEBI:64716"/>
        <dbReference type="ChEBI" id="CHEBI:140658"/>
        <dbReference type="EC" id="2.5.1.145"/>
    </reaction>
</comment>
<feature type="transmembrane region" description="Helical" evidence="7">
    <location>
        <begin position="416"/>
        <end position="433"/>
    </location>
</feature>
<comment type="pathway">
    <text evidence="7">Protein modification; lipoprotein biosynthesis (diacylglyceryl transfer).</text>
</comment>
<feature type="transmembrane region" description="Helical" evidence="7">
    <location>
        <begin position="106"/>
        <end position="128"/>
    </location>
</feature>
<keyword evidence="8" id="KW-0328">Glycosyltransferase</keyword>
<dbReference type="InterPro" id="IPR001640">
    <property type="entry name" value="Lgt"/>
</dbReference>
<dbReference type="UniPathway" id="UPA00664"/>
<feature type="transmembrane region" description="Helical" evidence="7">
    <location>
        <begin position="77"/>
        <end position="94"/>
    </location>
</feature>
<feature type="transmembrane region" description="Helical" evidence="7">
    <location>
        <begin position="378"/>
        <end position="396"/>
    </location>
</feature>
<dbReference type="Pfam" id="PF01790">
    <property type="entry name" value="LGT"/>
    <property type="match status" value="1"/>
</dbReference>
<reference evidence="8 9" key="1">
    <citation type="submission" date="2019-02" db="EMBL/GenBank/DDBJ databases">
        <title>Deep-cultivation of Planctomycetes and their phenomic and genomic characterization uncovers novel biology.</title>
        <authorList>
            <person name="Wiegand S."/>
            <person name="Jogler M."/>
            <person name="Boedeker C."/>
            <person name="Pinto D."/>
            <person name="Vollmers J."/>
            <person name="Rivas-Marin E."/>
            <person name="Kohn T."/>
            <person name="Peeters S.H."/>
            <person name="Heuer A."/>
            <person name="Rast P."/>
            <person name="Oberbeckmann S."/>
            <person name="Bunk B."/>
            <person name="Jeske O."/>
            <person name="Meyerdierks A."/>
            <person name="Storesund J.E."/>
            <person name="Kallscheuer N."/>
            <person name="Luecker S."/>
            <person name="Lage O.M."/>
            <person name="Pohl T."/>
            <person name="Merkel B.J."/>
            <person name="Hornburger P."/>
            <person name="Mueller R.-W."/>
            <person name="Bruemmer F."/>
            <person name="Labrenz M."/>
            <person name="Spormann A.M."/>
            <person name="Op den Camp H."/>
            <person name="Overmann J."/>
            <person name="Amann R."/>
            <person name="Jetten M.S.M."/>
            <person name="Mascher T."/>
            <person name="Medema M.H."/>
            <person name="Devos D.P."/>
            <person name="Kaster A.-K."/>
            <person name="Ovreas L."/>
            <person name="Rohde M."/>
            <person name="Galperin M.Y."/>
            <person name="Jogler C."/>
        </authorList>
    </citation>
    <scope>NUCLEOTIDE SEQUENCE [LARGE SCALE GENOMIC DNA]</scope>
    <source>
        <strain evidence="8 9">SV_7m_r</strain>
    </source>
</reference>
<keyword evidence="8" id="KW-0449">Lipoprotein</keyword>
<dbReference type="GO" id="GO:0008961">
    <property type="term" value="F:phosphatidylglycerol-prolipoprotein diacylglyceryl transferase activity"/>
    <property type="evidence" value="ECO:0007669"/>
    <property type="project" value="UniProtKB-UniRule"/>
</dbReference>
<dbReference type="HAMAP" id="MF_01147">
    <property type="entry name" value="Lgt"/>
    <property type="match status" value="1"/>
</dbReference>
<dbReference type="AlphaFoldDB" id="A0A517SZM4"/>
<accession>A0A517SZM4</accession>
<evidence type="ECO:0000256" key="7">
    <source>
        <dbReference type="HAMAP-Rule" id="MF_01147"/>
    </source>
</evidence>
<evidence type="ECO:0000313" key="9">
    <source>
        <dbReference type="Proteomes" id="UP000315003"/>
    </source>
</evidence>
<evidence type="ECO:0000256" key="1">
    <source>
        <dbReference type="ARBA" id="ARBA00007150"/>
    </source>
</evidence>
<evidence type="ECO:0000256" key="5">
    <source>
        <dbReference type="ARBA" id="ARBA00022989"/>
    </source>
</evidence>
<dbReference type="EC" id="2.5.1.145" evidence="7"/>